<accession>A0A512DZT4</accession>
<dbReference type="AlphaFoldDB" id="A0A512DZT4"/>
<dbReference type="EMBL" id="BJYZ01000034">
    <property type="protein sequence ID" value="GEO41997.1"/>
    <property type="molecule type" value="Genomic_DNA"/>
</dbReference>
<feature type="compositionally biased region" description="Pro residues" evidence="1">
    <location>
        <begin position="82"/>
        <end position="95"/>
    </location>
</feature>
<evidence type="ECO:0000313" key="3">
    <source>
        <dbReference type="Proteomes" id="UP000321523"/>
    </source>
</evidence>
<name>A0A512DZT4_9PROT</name>
<keyword evidence="3" id="KW-1185">Reference proteome</keyword>
<protein>
    <submittedName>
        <fullName evidence="2">Uncharacterized protein</fullName>
    </submittedName>
</protein>
<feature type="compositionally biased region" description="Low complexity" evidence="1">
    <location>
        <begin position="125"/>
        <end position="148"/>
    </location>
</feature>
<evidence type="ECO:0000313" key="2">
    <source>
        <dbReference type="EMBL" id="GEO41997.1"/>
    </source>
</evidence>
<organism evidence="2 3">
    <name type="scientific">Skermanella aerolata</name>
    <dbReference type="NCBI Taxonomy" id="393310"/>
    <lineage>
        <taxon>Bacteria</taxon>
        <taxon>Pseudomonadati</taxon>
        <taxon>Pseudomonadota</taxon>
        <taxon>Alphaproteobacteria</taxon>
        <taxon>Rhodospirillales</taxon>
        <taxon>Azospirillaceae</taxon>
        <taxon>Skermanella</taxon>
    </lineage>
</organism>
<evidence type="ECO:0000256" key="1">
    <source>
        <dbReference type="SAM" id="MobiDB-lite"/>
    </source>
</evidence>
<gene>
    <name evidence="2" type="ORF">SAE02_61450</name>
</gene>
<sequence length="306" mass="32586">MRPKGRPRNDGLPPGTVPMVVFISPETGEIVPRPRGRPSNFFLNAHRQIEVPPGKDPETHVREILSGEKAPARGKKASKPAAPAPVLPAPVPTPAPAAAEAAPKSEKKLFGAALASRQRAEAKAAAEAAQAATPVRAETAQELPAPREAAPPPAPVQSEPVQASPVKAAPETKAPVAPAPERSAAVKSAADLAREAIAKVPSFISTSVGRFAEEAAQNVQGAAAQLMAESSASEGETHDQHIAFLRARVEDLARQRDAWRHAYIEECALHQQETDRLSAAFEALFENSERDRRAFRDELALAFRKD</sequence>
<reference evidence="2 3" key="1">
    <citation type="submission" date="2019-07" db="EMBL/GenBank/DDBJ databases">
        <title>Whole genome shotgun sequence of Skermanella aerolata NBRC 106429.</title>
        <authorList>
            <person name="Hosoyama A."/>
            <person name="Uohara A."/>
            <person name="Ohji S."/>
            <person name="Ichikawa N."/>
        </authorList>
    </citation>
    <scope>NUCLEOTIDE SEQUENCE [LARGE SCALE GENOMIC DNA]</scope>
    <source>
        <strain evidence="2 3">NBRC 106429</strain>
    </source>
</reference>
<feature type="region of interest" description="Disordered" evidence="1">
    <location>
        <begin position="65"/>
        <end position="182"/>
    </location>
</feature>
<dbReference type="Proteomes" id="UP000321523">
    <property type="component" value="Unassembled WGS sequence"/>
</dbReference>
<proteinExistence type="predicted"/>
<comment type="caution">
    <text evidence="2">The sequence shown here is derived from an EMBL/GenBank/DDBJ whole genome shotgun (WGS) entry which is preliminary data.</text>
</comment>